<protein>
    <submittedName>
        <fullName evidence="1">Uncharacterized protein</fullName>
    </submittedName>
</protein>
<name>A0A834KLA5_VESVU</name>
<gene>
    <name evidence="1" type="ORF">HZH66_002503</name>
</gene>
<keyword evidence="2" id="KW-1185">Reference proteome</keyword>
<comment type="caution">
    <text evidence="1">The sequence shown here is derived from an EMBL/GenBank/DDBJ whole genome shotgun (WGS) entry which is preliminary data.</text>
</comment>
<accession>A0A834KLA5</accession>
<evidence type="ECO:0000313" key="1">
    <source>
        <dbReference type="EMBL" id="KAF7407966.1"/>
    </source>
</evidence>
<evidence type="ECO:0000313" key="2">
    <source>
        <dbReference type="Proteomes" id="UP000614350"/>
    </source>
</evidence>
<reference evidence="1" key="1">
    <citation type="journal article" date="2020" name="G3 (Bethesda)">
        <title>High-Quality Assemblies for Three Invasive Social Wasps from the &lt;i&gt;Vespula&lt;/i&gt; Genus.</title>
        <authorList>
            <person name="Harrop T.W.R."/>
            <person name="Guhlin J."/>
            <person name="McLaughlin G.M."/>
            <person name="Permina E."/>
            <person name="Stockwell P."/>
            <person name="Gilligan J."/>
            <person name="Le Lec M.F."/>
            <person name="Gruber M.A.M."/>
            <person name="Quinn O."/>
            <person name="Lovegrove M."/>
            <person name="Duncan E.J."/>
            <person name="Remnant E.J."/>
            <person name="Van Eeckhoven J."/>
            <person name="Graham B."/>
            <person name="Knapp R.A."/>
            <person name="Langford K.W."/>
            <person name="Kronenberg Z."/>
            <person name="Press M.O."/>
            <person name="Eacker S.M."/>
            <person name="Wilson-Rankin E.E."/>
            <person name="Purcell J."/>
            <person name="Lester P.J."/>
            <person name="Dearden P.K."/>
        </authorList>
    </citation>
    <scope>NUCLEOTIDE SEQUENCE</scope>
    <source>
        <strain evidence="1">Marl-1</strain>
    </source>
</reference>
<dbReference type="EMBL" id="JACSEA010000002">
    <property type="protein sequence ID" value="KAF7407966.1"/>
    <property type="molecule type" value="Genomic_DNA"/>
</dbReference>
<dbReference type="AlphaFoldDB" id="A0A834KLA5"/>
<organism evidence="1 2">
    <name type="scientific">Vespula vulgaris</name>
    <name type="common">Yellow jacket</name>
    <name type="synonym">Wasp</name>
    <dbReference type="NCBI Taxonomy" id="7454"/>
    <lineage>
        <taxon>Eukaryota</taxon>
        <taxon>Metazoa</taxon>
        <taxon>Ecdysozoa</taxon>
        <taxon>Arthropoda</taxon>
        <taxon>Hexapoda</taxon>
        <taxon>Insecta</taxon>
        <taxon>Pterygota</taxon>
        <taxon>Neoptera</taxon>
        <taxon>Endopterygota</taxon>
        <taxon>Hymenoptera</taxon>
        <taxon>Apocrita</taxon>
        <taxon>Aculeata</taxon>
        <taxon>Vespoidea</taxon>
        <taxon>Vespidae</taxon>
        <taxon>Vespinae</taxon>
        <taxon>Vespula</taxon>
    </lineage>
</organism>
<sequence>MSHIGNTMSMNSNIIWHRTLKASNWIERKRKKEKKERKLLEVLRDNLLRNVKSTISFCNNKLIERIQVIFSTSKDMKICIEIILHYEARYVGITGRMKHSSYVQCYED</sequence>
<proteinExistence type="predicted"/>
<dbReference type="Proteomes" id="UP000614350">
    <property type="component" value="Unassembled WGS sequence"/>
</dbReference>